<evidence type="ECO:0000313" key="3">
    <source>
        <dbReference type="Proteomes" id="UP000199497"/>
    </source>
</evidence>
<protein>
    <submittedName>
        <fullName evidence="2">Uncharacterized protein</fullName>
    </submittedName>
</protein>
<evidence type="ECO:0000313" key="2">
    <source>
        <dbReference type="EMBL" id="SDO89639.1"/>
    </source>
</evidence>
<sequence>MRREIEREHESQEDFPKVRAHRYSREFAGSARSFRRLPGRRIGAAVSEIEAIARAGGSPERVLGDPAGHARRLAAREPTLPLPSFPRCVLALSVALLGAFAVLGGLHRLTTGGEFRLGLSGLVVAALLVVMAALLVGGYRRDQRCSPMMLPVVFWLASLPEPAESLGSGPAVPPGLVLPVGAVLLVSGAVLWLATLPRPGRIVDSDGADRTELARPTPRSVVIWGLISVVPLVFAAANTWGVPF</sequence>
<gene>
    <name evidence="2" type="ORF">SAMN04487905_10159</name>
</gene>
<feature type="transmembrane region" description="Helical" evidence="1">
    <location>
        <begin position="88"/>
        <end position="109"/>
    </location>
</feature>
<dbReference type="AlphaFoldDB" id="A0A1H0NA88"/>
<feature type="transmembrane region" description="Helical" evidence="1">
    <location>
        <begin position="115"/>
        <end position="136"/>
    </location>
</feature>
<proteinExistence type="predicted"/>
<dbReference type="RefSeq" id="WP_092596036.1">
    <property type="nucleotide sequence ID" value="NZ_FNJR01000001.1"/>
</dbReference>
<keyword evidence="1" id="KW-1133">Transmembrane helix</keyword>
<name>A0A1H0NA88_9ACTN</name>
<dbReference type="EMBL" id="FNJR01000001">
    <property type="protein sequence ID" value="SDO89639.1"/>
    <property type="molecule type" value="Genomic_DNA"/>
</dbReference>
<organism evidence="2 3">
    <name type="scientific">Actinopolyspora xinjiangensis</name>
    <dbReference type="NCBI Taxonomy" id="405564"/>
    <lineage>
        <taxon>Bacteria</taxon>
        <taxon>Bacillati</taxon>
        <taxon>Actinomycetota</taxon>
        <taxon>Actinomycetes</taxon>
        <taxon>Actinopolysporales</taxon>
        <taxon>Actinopolysporaceae</taxon>
        <taxon>Actinopolyspora</taxon>
    </lineage>
</organism>
<keyword evidence="1" id="KW-0472">Membrane</keyword>
<feature type="transmembrane region" description="Helical" evidence="1">
    <location>
        <begin position="221"/>
        <end position="241"/>
    </location>
</feature>
<accession>A0A1H0NA88</accession>
<dbReference type="Proteomes" id="UP000199497">
    <property type="component" value="Unassembled WGS sequence"/>
</dbReference>
<keyword evidence="3" id="KW-1185">Reference proteome</keyword>
<reference evidence="3" key="1">
    <citation type="submission" date="2016-10" db="EMBL/GenBank/DDBJ databases">
        <authorList>
            <person name="Varghese N."/>
            <person name="Submissions S."/>
        </authorList>
    </citation>
    <scope>NUCLEOTIDE SEQUENCE [LARGE SCALE GENOMIC DNA]</scope>
    <source>
        <strain evidence="3">DSM 46732</strain>
    </source>
</reference>
<keyword evidence="1" id="KW-0812">Transmembrane</keyword>
<evidence type="ECO:0000256" key="1">
    <source>
        <dbReference type="SAM" id="Phobius"/>
    </source>
</evidence>